<dbReference type="RefSeq" id="WP_227310023.1">
    <property type="nucleotide sequence ID" value="NZ_JAESVA010000013.1"/>
</dbReference>
<feature type="region of interest" description="Disordered" evidence="1">
    <location>
        <begin position="97"/>
        <end position="117"/>
    </location>
</feature>
<proteinExistence type="predicted"/>
<protein>
    <submittedName>
        <fullName evidence="3">Uncharacterized protein</fullName>
    </submittedName>
</protein>
<evidence type="ECO:0000313" key="3">
    <source>
        <dbReference type="EMBL" id="MCB8883365.1"/>
    </source>
</evidence>
<feature type="region of interest" description="Disordered" evidence="1">
    <location>
        <begin position="241"/>
        <end position="261"/>
    </location>
</feature>
<feature type="chain" id="PRO_5038007012" evidence="2">
    <location>
        <begin position="29"/>
        <end position="458"/>
    </location>
</feature>
<accession>A0A964E655</accession>
<keyword evidence="4" id="KW-1185">Reference proteome</keyword>
<dbReference type="Proteomes" id="UP000721844">
    <property type="component" value="Unassembled WGS sequence"/>
</dbReference>
<feature type="signal peptide" evidence="2">
    <location>
        <begin position="1"/>
        <end position="28"/>
    </location>
</feature>
<keyword evidence="2" id="KW-0732">Signal</keyword>
<reference evidence="3 4" key="1">
    <citation type="journal article" date="2021" name="Microorganisms">
        <title>Acidisoma silvae sp. nov. and Acidisomacellulosilytica sp. nov., Two Acidophilic Bacteria Isolated from Decaying Wood, Hydrolyzing Cellulose and Producing Poly-3-hydroxybutyrate.</title>
        <authorList>
            <person name="Mieszkin S."/>
            <person name="Pouder E."/>
            <person name="Uroz S."/>
            <person name="Simon-Colin C."/>
            <person name="Alain K."/>
        </authorList>
    </citation>
    <scope>NUCLEOTIDE SEQUENCE [LARGE SCALE GENOMIC DNA]</scope>
    <source>
        <strain evidence="3 4">HW T5.17</strain>
    </source>
</reference>
<sequence>MTLDSLMRAGIVAAVALVSLLMTVSAGAAQPDPPQTCFRTGGGDLTVCHADSAEGIYGQPSPLQIEYNTQIMKLDDHRYAVVLHSEAEDFQRYLAQTGQPRPGDSIKTGIQETKGDPSAALRLPSKLAFRIWGTLTNRQSPLFYAYQGPAFPATGLSGGANPMVTSGLSQAGERIFYVFFLGVTSDKGRGKAFRNVLLEARTKDFIAFDVLQRDAGHHSVWVPFAGEQAQPAIVTDEAGHPLQSNQAAEPEPAGSNNPTRPPGAVITAGLFGSVVRVHGLYYYFYTDQDPDDRTRNHLYLRTTKDIGSDGQWSAPSIVTDVPPEVIVRVAKARGMDRWAVIYSCLKSAHPFRSDLCLQYTRDLSVSGPRGIAGLTLFQTPYNGVSGFALGLLGREATAAGQVQLRAQHFYMTDPDGNLAAPAGAPPSVGGVLTWLELPIDLHILGAPTFWADWTVAPR</sequence>
<comment type="caution">
    <text evidence="3">The sequence shown here is derived from an EMBL/GenBank/DDBJ whole genome shotgun (WGS) entry which is preliminary data.</text>
</comment>
<gene>
    <name evidence="3" type="ORF">ACELLULO517_24165</name>
</gene>
<organism evidence="3 4">
    <name type="scientific">Acidisoma cellulosilyticum</name>
    <dbReference type="NCBI Taxonomy" id="2802395"/>
    <lineage>
        <taxon>Bacteria</taxon>
        <taxon>Pseudomonadati</taxon>
        <taxon>Pseudomonadota</taxon>
        <taxon>Alphaproteobacteria</taxon>
        <taxon>Acetobacterales</taxon>
        <taxon>Acidocellaceae</taxon>
        <taxon>Acidisoma</taxon>
    </lineage>
</organism>
<dbReference type="EMBL" id="JAESVA010000013">
    <property type="protein sequence ID" value="MCB8883365.1"/>
    <property type="molecule type" value="Genomic_DNA"/>
</dbReference>
<name>A0A964E655_9PROT</name>
<dbReference type="AlphaFoldDB" id="A0A964E655"/>
<evidence type="ECO:0000256" key="2">
    <source>
        <dbReference type="SAM" id="SignalP"/>
    </source>
</evidence>
<evidence type="ECO:0000256" key="1">
    <source>
        <dbReference type="SAM" id="MobiDB-lite"/>
    </source>
</evidence>
<evidence type="ECO:0000313" key="4">
    <source>
        <dbReference type="Proteomes" id="UP000721844"/>
    </source>
</evidence>